<dbReference type="OrthoDB" id="1752268at2759"/>
<evidence type="ECO:0000256" key="1">
    <source>
        <dbReference type="SAM" id="MobiDB-lite"/>
    </source>
</evidence>
<proteinExistence type="predicted"/>
<name>A0A9Q1JV81_9CARY</name>
<feature type="compositionally biased region" description="Basic and acidic residues" evidence="1">
    <location>
        <begin position="22"/>
        <end position="31"/>
    </location>
</feature>
<evidence type="ECO:0000313" key="3">
    <source>
        <dbReference type="Proteomes" id="UP001153076"/>
    </source>
</evidence>
<comment type="caution">
    <text evidence="2">The sequence shown here is derived from an EMBL/GenBank/DDBJ whole genome shotgun (WGS) entry which is preliminary data.</text>
</comment>
<keyword evidence="3" id="KW-1185">Reference proteome</keyword>
<organism evidence="2 3">
    <name type="scientific">Carnegiea gigantea</name>
    <dbReference type="NCBI Taxonomy" id="171969"/>
    <lineage>
        <taxon>Eukaryota</taxon>
        <taxon>Viridiplantae</taxon>
        <taxon>Streptophyta</taxon>
        <taxon>Embryophyta</taxon>
        <taxon>Tracheophyta</taxon>
        <taxon>Spermatophyta</taxon>
        <taxon>Magnoliopsida</taxon>
        <taxon>eudicotyledons</taxon>
        <taxon>Gunneridae</taxon>
        <taxon>Pentapetalae</taxon>
        <taxon>Caryophyllales</taxon>
        <taxon>Cactineae</taxon>
        <taxon>Cactaceae</taxon>
        <taxon>Cactoideae</taxon>
        <taxon>Echinocereeae</taxon>
        <taxon>Carnegiea</taxon>
    </lineage>
</organism>
<feature type="region of interest" description="Disordered" evidence="1">
    <location>
        <begin position="1"/>
        <end position="31"/>
    </location>
</feature>
<dbReference type="AlphaFoldDB" id="A0A9Q1JV81"/>
<dbReference type="EMBL" id="JAKOGI010000676">
    <property type="protein sequence ID" value="KAJ8431632.1"/>
    <property type="molecule type" value="Genomic_DNA"/>
</dbReference>
<sequence length="173" mass="19068">MRGVCYHGRPKDPHPLIAGHQSGEKDHRGSESYEAARTLSEMVHGKDPISHEGMRLHVSEKPACEARALNEGKAKAHESSPEECSTEIVSTIVVGYIKGISHVRWKVRVRGTWQVISNDNGDPVIVLTITFSELEERPITTSNDDPLVVKLKVTSALVRRILINTGSSIDIIT</sequence>
<accession>A0A9Q1JV81</accession>
<reference evidence="2" key="1">
    <citation type="submission" date="2022-04" db="EMBL/GenBank/DDBJ databases">
        <title>Carnegiea gigantea Genome sequencing and assembly v2.</title>
        <authorList>
            <person name="Copetti D."/>
            <person name="Sanderson M.J."/>
            <person name="Burquez A."/>
            <person name="Wojciechowski M.F."/>
        </authorList>
    </citation>
    <scope>NUCLEOTIDE SEQUENCE</scope>
    <source>
        <strain evidence="2">SGP5-SGP5p</strain>
        <tissue evidence="2">Aerial part</tissue>
    </source>
</reference>
<dbReference type="Proteomes" id="UP001153076">
    <property type="component" value="Unassembled WGS sequence"/>
</dbReference>
<evidence type="ECO:0000313" key="2">
    <source>
        <dbReference type="EMBL" id="KAJ8431632.1"/>
    </source>
</evidence>
<gene>
    <name evidence="2" type="ORF">Cgig2_001955</name>
</gene>
<protein>
    <submittedName>
        <fullName evidence="2">Uncharacterized protein</fullName>
    </submittedName>
</protein>